<keyword evidence="6 8" id="KW-0143">Chaperone</keyword>
<evidence type="ECO:0000259" key="10">
    <source>
        <dbReference type="Pfam" id="PF00345"/>
    </source>
</evidence>
<dbReference type="HOGENOM" id="CLU_070768_0_2_6"/>
<evidence type="ECO:0000256" key="9">
    <source>
        <dbReference type="SAM" id="SignalP"/>
    </source>
</evidence>
<feature type="chain" id="PRO_5003212273" evidence="9">
    <location>
        <begin position="25"/>
        <end position="249"/>
    </location>
</feature>
<dbReference type="InterPro" id="IPR001829">
    <property type="entry name" value="Pili_assmbl_chaperone_bac"/>
</dbReference>
<accession>E6WUU3</accession>
<evidence type="ECO:0000313" key="13">
    <source>
        <dbReference type="Proteomes" id="UP000008632"/>
    </source>
</evidence>
<dbReference type="Gene3D" id="2.60.40.10">
    <property type="entry name" value="Immunoglobulins"/>
    <property type="match status" value="2"/>
</dbReference>
<dbReference type="SUPFAM" id="SSF49354">
    <property type="entry name" value="PapD-like"/>
    <property type="match status" value="1"/>
</dbReference>
<dbReference type="InterPro" id="IPR036316">
    <property type="entry name" value="Pili_assmbl_chap_C_dom_sf"/>
</dbReference>
<protein>
    <submittedName>
        <fullName evidence="12">Pili assembly chaperone, N-terminal</fullName>
    </submittedName>
</protein>
<dbReference type="InterPro" id="IPR016147">
    <property type="entry name" value="Pili_assmbl_chaperone_N"/>
</dbReference>
<dbReference type="RefSeq" id="WP_013535695.1">
    <property type="nucleotide sequence ID" value="NC_014924.1"/>
</dbReference>
<evidence type="ECO:0000256" key="7">
    <source>
        <dbReference type="ARBA" id="ARBA00023319"/>
    </source>
</evidence>
<evidence type="ECO:0000259" key="11">
    <source>
        <dbReference type="Pfam" id="PF02753"/>
    </source>
</evidence>
<evidence type="ECO:0000256" key="3">
    <source>
        <dbReference type="ARBA" id="ARBA00022558"/>
    </source>
</evidence>
<keyword evidence="13" id="KW-1185">Reference proteome</keyword>
<feature type="domain" description="Pili assembly chaperone C-terminal" evidence="11">
    <location>
        <begin position="175"/>
        <end position="237"/>
    </location>
</feature>
<comment type="subcellular location">
    <subcellularLocation>
        <location evidence="1 8">Periplasm</location>
    </subcellularLocation>
</comment>
<dbReference type="InterPro" id="IPR008962">
    <property type="entry name" value="PapD-like_sf"/>
</dbReference>
<feature type="signal peptide" evidence="9">
    <location>
        <begin position="1"/>
        <end position="24"/>
    </location>
</feature>
<dbReference type="PANTHER" id="PTHR30251">
    <property type="entry name" value="PILUS ASSEMBLY CHAPERONE"/>
    <property type="match status" value="1"/>
</dbReference>
<dbReference type="PROSITE" id="PS00635">
    <property type="entry name" value="PILI_CHAPERONE"/>
    <property type="match status" value="1"/>
</dbReference>
<reference evidence="12 13" key="1">
    <citation type="submission" date="2011-01" db="EMBL/GenBank/DDBJ databases">
        <title>Complete sequence of Pseudoxanthomonas suwonensis 11-1.</title>
        <authorList>
            <consortium name="US DOE Joint Genome Institute"/>
            <person name="Lucas S."/>
            <person name="Copeland A."/>
            <person name="Lapidus A."/>
            <person name="Cheng J.-F."/>
            <person name="Goodwin L."/>
            <person name="Pitluck S."/>
            <person name="Teshima H."/>
            <person name="Detter J.C."/>
            <person name="Han C."/>
            <person name="Tapia R."/>
            <person name="Land M."/>
            <person name="Hauser L."/>
            <person name="Kyrpides N."/>
            <person name="Ivanova N."/>
            <person name="Ovchinnikova G."/>
            <person name="Siebers A.K."/>
            <person name="Allgaier M."/>
            <person name="Thelen M.P."/>
            <person name="Hugenholtz P."/>
            <person name="Gladden J."/>
            <person name="Woyke T."/>
        </authorList>
    </citation>
    <scope>NUCLEOTIDE SEQUENCE [LARGE SCALE GENOMIC DNA]</scope>
    <source>
        <strain evidence="13">11-1</strain>
    </source>
</reference>
<dbReference type="KEGG" id="psu:Psesu_2031"/>
<dbReference type="PANTHER" id="PTHR30251:SF2">
    <property type="entry name" value="FIMBRIAL CHAPERONE YADV-RELATED"/>
    <property type="match status" value="1"/>
</dbReference>
<dbReference type="InterPro" id="IPR013783">
    <property type="entry name" value="Ig-like_fold"/>
</dbReference>
<dbReference type="Pfam" id="PF00345">
    <property type="entry name" value="PapD_N"/>
    <property type="match status" value="1"/>
</dbReference>
<evidence type="ECO:0000256" key="6">
    <source>
        <dbReference type="ARBA" id="ARBA00023186"/>
    </source>
</evidence>
<evidence type="ECO:0000256" key="2">
    <source>
        <dbReference type="ARBA" id="ARBA00007399"/>
    </source>
</evidence>
<dbReference type="OrthoDB" id="9131059at2"/>
<dbReference type="InterPro" id="IPR018046">
    <property type="entry name" value="Pili_assmbl_chaperone_CS"/>
</dbReference>
<dbReference type="EMBL" id="CP002446">
    <property type="protein sequence ID" value="ADV27867.1"/>
    <property type="molecule type" value="Genomic_DNA"/>
</dbReference>
<keyword evidence="3" id="KW-1029">Fimbrium biogenesis</keyword>
<dbReference type="AlphaFoldDB" id="E6WUU3"/>
<proteinExistence type="inferred from homology"/>
<keyword evidence="7" id="KW-0393">Immunoglobulin domain</keyword>
<feature type="domain" description="Pili assembly chaperone N-terminal" evidence="10">
    <location>
        <begin position="25"/>
        <end position="148"/>
    </location>
</feature>
<dbReference type="PRINTS" id="PR00969">
    <property type="entry name" value="CHAPERONPILI"/>
</dbReference>
<evidence type="ECO:0000313" key="12">
    <source>
        <dbReference type="EMBL" id="ADV27867.1"/>
    </source>
</evidence>
<dbReference type="STRING" id="743721.Psesu_2031"/>
<dbReference type="GO" id="GO:0071555">
    <property type="term" value="P:cell wall organization"/>
    <property type="evidence" value="ECO:0007669"/>
    <property type="project" value="InterPro"/>
</dbReference>
<evidence type="ECO:0000256" key="1">
    <source>
        <dbReference type="ARBA" id="ARBA00004418"/>
    </source>
</evidence>
<dbReference type="GO" id="GO:0030288">
    <property type="term" value="C:outer membrane-bounded periplasmic space"/>
    <property type="evidence" value="ECO:0007669"/>
    <property type="project" value="InterPro"/>
</dbReference>
<gene>
    <name evidence="12" type="ordered locus">Psesu_2031</name>
</gene>
<dbReference type="InterPro" id="IPR050643">
    <property type="entry name" value="Periplasmic_pilus_chap"/>
</dbReference>
<comment type="similarity">
    <text evidence="2 8">Belongs to the periplasmic pilus chaperone family.</text>
</comment>
<evidence type="ECO:0000256" key="4">
    <source>
        <dbReference type="ARBA" id="ARBA00022729"/>
    </source>
</evidence>
<organism evidence="12 13">
    <name type="scientific">Pseudoxanthomonas suwonensis (strain 11-1)</name>
    <dbReference type="NCBI Taxonomy" id="743721"/>
    <lineage>
        <taxon>Bacteria</taxon>
        <taxon>Pseudomonadati</taxon>
        <taxon>Pseudomonadota</taxon>
        <taxon>Gammaproteobacteria</taxon>
        <taxon>Lysobacterales</taxon>
        <taxon>Lysobacteraceae</taxon>
        <taxon>Pseudoxanthomonas</taxon>
    </lineage>
</organism>
<keyword evidence="5" id="KW-0574">Periplasm</keyword>
<dbReference type="Proteomes" id="UP000008632">
    <property type="component" value="Chromosome"/>
</dbReference>
<dbReference type="SUPFAM" id="SSF49584">
    <property type="entry name" value="Periplasmic chaperone C-domain"/>
    <property type="match status" value="1"/>
</dbReference>
<keyword evidence="4 9" id="KW-0732">Signal</keyword>
<dbReference type="eggNOG" id="COG3121">
    <property type="taxonomic scope" value="Bacteria"/>
</dbReference>
<dbReference type="InterPro" id="IPR016148">
    <property type="entry name" value="Pili_assmbl_chaperone_C"/>
</dbReference>
<dbReference type="Pfam" id="PF02753">
    <property type="entry name" value="PapD_C"/>
    <property type="match status" value="1"/>
</dbReference>
<evidence type="ECO:0000256" key="8">
    <source>
        <dbReference type="RuleBase" id="RU003918"/>
    </source>
</evidence>
<evidence type="ECO:0000256" key="5">
    <source>
        <dbReference type="ARBA" id="ARBA00022764"/>
    </source>
</evidence>
<name>E6WUU3_PSEUU</name>
<sequence>MSRSTAAALAAFIALASSPGTTGASVVVDGTRVVYPAARREVTINLRNPGETPSLAQSWLDAGNAEASPGDDPVPFALTPPIFRLDPGRTQTLRLTYTGEPLPTDRESLFWLNVLDIPPRAPLNPDAPNRLELAFKHRLKLFFRPRGLPGSALEAPARVQWRLRRDGERLQLEAVNPTPFHVSLSVIELGTGEARQAIHAGMLAPLSSHRFDLPDGLQVPATGLPLEYRFINDQGGTATGAAVAAPSPD</sequence>